<reference evidence="1" key="1">
    <citation type="submission" date="2022-04" db="EMBL/GenBank/DDBJ databases">
        <title>Genome of the entomopathogenic fungus Entomophthora muscae.</title>
        <authorList>
            <person name="Elya C."/>
            <person name="Lovett B.R."/>
            <person name="Lee E."/>
            <person name="Macias A.M."/>
            <person name="Hajek A.E."/>
            <person name="De Bivort B.L."/>
            <person name="Kasson M.T."/>
            <person name="De Fine Licht H.H."/>
            <person name="Stajich J.E."/>
        </authorList>
    </citation>
    <scope>NUCLEOTIDE SEQUENCE</scope>
    <source>
        <strain evidence="1">Berkeley</strain>
    </source>
</reference>
<dbReference type="EMBL" id="QTSX02002981">
    <property type="protein sequence ID" value="KAJ9072643.1"/>
    <property type="molecule type" value="Genomic_DNA"/>
</dbReference>
<sequence length="337" mass="38661">MVIMFDLKILNFLCTILIAIYQSGLEDYSRLAYAIPTALTKLQGFIVLANDNRQHGYIREAVPLTPPRPDYNIHDTEVSYYWPHSMLSFCSQRMVDSKLCYCEGKFKDTKVIENQEYDSRVTVAADTHNKFIVVSYRLSVTPKNWALNEDLLLVSYPFPDGNEKVHKGHLAFFKSLQNKTNERVLGMLKNPEYQNYTLHVTGYSLGGTVAIIAMPSFIGLFKQHNLENKYRVFAYSSSRPGNLAFAQYLENLNFPIIRYTRQGDITPLLPDHSQVPGYSQVGQEFYDQELVLNINNHLKACSPDYIEDKQCSIGETFFFPIVHLLPYGRLPPLPPFC</sequence>
<protein>
    <submittedName>
        <fullName evidence="1">Uncharacterized protein</fullName>
    </submittedName>
</protein>
<dbReference type="Proteomes" id="UP001165960">
    <property type="component" value="Unassembled WGS sequence"/>
</dbReference>
<gene>
    <name evidence="1" type="ORF">DSO57_1025277</name>
</gene>
<accession>A0ACC2TDG2</accession>
<evidence type="ECO:0000313" key="1">
    <source>
        <dbReference type="EMBL" id="KAJ9072643.1"/>
    </source>
</evidence>
<name>A0ACC2TDG2_9FUNG</name>
<proteinExistence type="predicted"/>
<evidence type="ECO:0000313" key="2">
    <source>
        <dbReference type="Proteomes" id="UP001165960"/>
    </source>
</evidence>
<keyword evidence="2" id="KW-1185">Reference proteome</keyword>
<comment type="caution">
    <text evidence="1">The sequence shown here is derived from an EMBL/GenBank/DDBJ whole genome shotgun (WGS) entry which is preliminary data.</text>
</comment>
<organism evidence="1 2">
    <name type="scientific">Entomophthora muscae</name>
    <dbReference type="NCBI Taxonomy" id="34485"/>
    <lineage>
        <taxon>Eukaryota</taxon>
        <taxon>Fungi</taxon>
        <taxon>Fungi incertae sedis</taxon>
        <taxon>Zoopagomycota</taxon>
        <taxon>Entomophthoromycotina</taxon>
        <taxon>Entomophthoromycetes</taxon>
        <taxon>Entomophthorales</taxon>
        <taxon>Entomophthoraceae</taxon>
        <taxon>Entomophthora</taxon>
    </lineage>
</organism>